<dbReference type="Gene3D" id="2.150.10.10">
    <property type="entry name" value="Serralysin-like metalloprotease, C-terminal"/>
    <property type="match status" value="1"/>
</dbReference>
<dbReference type="EMBL" id="JAAOLE020000001">
    <property type="protein sequence ID" value="NVI46163.1"/>
    <property type="molecule type" value="Genomic_DNA"/>
</dbReference>
<dbReference type="PRINTS" id="PR00313">
    <property type="entry name" value="CABNDNGRPT"/>
</dbReference>
<dbReference type="InterPro" id="IPR011049">
    <property type="entry name" value="Serralysin-like_metalloprot_C"/>
</dbReference>
<dbReference type="InterPro" id="IPR001343">
    <property type="entry name" value="Hemolysn_Ca-bd"/>
</dbReference>
<dbReference type="Pfam" id="PF00353">
    <property type="entry name" value="HemolysinCabind"/>
    <property type="match status" value="3"/>
</dbReference>
<evidence type="ECO:0008006" key="4">
    <source>
        <dbReference type="Google" id="ProtNLM"/>
    </source>
</evidence>
<dbReference type="SUPFAM" id="SSF51120">
    <property type="entry name" value="beta-Roll"/>
    <property type="match status" value="1"/>
</dbReference>
<reference evidence="1" key="1">
    <citation type="submission" date="2020-06" db="EMBL/GenBank/DDBJ databases">
        <title>Whole Genome Sequence of Bradyrhizobium sp. Strain 1S1.</title>
        <authorList>
            <person name="Bromfield E.S.P."/>
            <person name="Cloutier S."/>
        </authorList>
    </citation>
    <scope>NUCLEOTIDE SEQUENCE [LARGE SCALE GENOMIC DNA]</scope>
    <source>
        <strain evidence="1">1S1</strain>
    </source>
</reference>
<reference evidence="2" key="2">
    <citation type="journal article" date="2021" name="Int. J. Syst. Evol. Microbiol.">
        <title>Bradyrhizobium septentrionale sp. nov. (sv. septentrionale) and Bradyrhizobium quebecense sp. nov. (sv. septentrionale) associated with legumes native to Canada possess rearranged symbiosis genes and numerous insertion sequences.</title>
        <authorList>
            <person name="Bromfield E.S.P."/>
            <person name="Cloutier S."/>
        </authorList>
    </citation>
    <scope>NUCLEOTIDE SEQUENCE</scope>
    <source>
        <strain evidence="2">5S5</strain>
    </source>
</reference>
<protein>
    <recommendedName>
        <fullName evidence="4">Calcium-binding protein</fullName>
    </recommendedName>
</protein>
<dbReference type="EMBL" id="CP147711">
    <property type="protein sequence ID" value="WXC83832.1"/>
    <property type="molecule type" value="Genomic_DNA"/>
</dbReference>
<dbReference type="Proteomes" id="UP001432046">
    <property type="component" value="Chromosome"/>
</dbReference>
<gene>
    <name evidence="1" type="ORF">HAP48_025020</name>
    <name evidence="2" type="ORF">WDK88_20750</name>
</gene>
<proteinExistence type="predicted"/>
<dbReference type="AlphaFoldDB" id="A0A973W239"/>
<keyword evidence="3" id="KW-1185">Reference proteome</keyword>
<organism evidence="1">
    <name type="scientific">Bradyrhizobium septentrionale</name>
    <dbReference type="NCBI Taxonomy" id="1404411"/>
    <lineage>
        <taxon>Bacteria</taxon>
        <taxon>Pseudomonadati</taxon>
        <taxon>Pseudomonadota</taxon>
        <taxon>Alphaproteobacteria</taxon>
        <taxon>Hyphomicrobiales</taxon>
        <taxon>Nitrobacteraceae</taxon>
        <taxon>Bradyrhizobium</taxon>
    </lineage>
</organism>
<reference evidence="2" key="3">
    <citation type="submission" date="2024-03" db="EMBL/GenBank/DDBJ databases">
        <authorList>
            <person name="Bromfield E.S.P."/>
            <person name="Cloutier S."/>
        </authorList>
    </citation>
    <scope>NUCLEOTIDE SEQUENCE</scope>
    <source>
        <strain evidence="2">5S5</strain>
    </source>
</reference>
<dbReference type="GO" id="GO:0005509">
    <property type="term" value="F:calcium ion binding"/>
    <property type="evidence" value="ECO:0007669"/>
    <property type="project" value="InterPro"/>
</dbReference>
<sequence length="128" mass="13158">MYASWSSSAWGTFYGGDGNDLIEGGNTVSTNHEFGGAGDDYVFENQGGLTMQSHYIDGGPGRDALYGSNGSDTIFGGDGNESGASINAVGFGAAPGLYGYAGNDILDGGRGNHLIFGGDGNDITYRHR</sequence>
<evidence type="ECO:0000313" key="2">
    <source>
        <dbReference type="EMBL" id="WXC83832.1"/>
    </source>
</evidence>
<accession>A0A973W239</accession>
<dbReference type="RefSeq" id="WP_166205523.1">
    <property type="nucleotide sequence ID" value="NZ_CP088285.1"/>
</dbReference>
<name>A0A973W239_9BRAD</name>
<evidence type="ECO:0000313" key="3">
    <source>
        <dbReference type="Proteomes" id="UP001432046"/>
    </source>
</evidence>
<evidence type="ECO:0000313" key="1">
    <source>
        <dbReference type="EMBL" id="NVI46163.1"/>
    </source>
</evidence>